<gene>
    <name evidence="1" type="ORF">DSO57_1035906</name>
</gene>
<accession>A0ACC2S1K3</accession>
<proteinExistence type="predicted"/>
<name>A0ACC2S1K3_9FUNG</name>
<dbReference type="EMBL" id="QTSX02006009">
    <property type="protein sequence ID" value="KAJ9056159.1"/>
    <property type="molecule type" value="Genomic_DNA"/>
</dbReference>
<keyword evidence="2" id="KW-1185">Reference proteome</keyword>
<reference evidence="1" key="1">
    <citation type="submission" date="2022-04" db="EMBL/GenBank/DDBJ databases">
        <title>Genome of the entomopathogenic fungus Entomophthora muscae.</title>
        <authorList>
            <person name="Elya C."/>
            <person name="Lovett B.R."/>
            <person name="Lee E."/>
            <person name="Macias A.M."/>
            <person name="Hajek A.E."/>
            <person name="De Bivort B.L."/>
            <person name="Kasson M.T."/>
            <person name="De Fine Licht H.H."/>
            <person name="Stajich J.E."/>
        </authorList>
    </citation>
    <scope>NUCLEOTIDE SEQUENCE</scope>
    <source>
        <strain evidence="1">Berkeley</strain>
    </source>
</reference>
<organism evidence="1 2">
    <name type="scientific">Entomophthora muscae</name>
    <dbReference type="NCBI Taxonomy" id="34485"/>
    <lineage>
        <taxon>Eukaryota</taxon>
        <taxon>Fungi</taxon>
        <taxon>Fungi incertae sedis</taxon>
        <taxon>Zoopagomycota</taxon>
        <taxon>Entomophthoromycotina</taxon>
        <taxon>Entomophthoromycetes</taxon>
        <taxon>Entomophthorales</taxon>
        <taxon>Entomophthoraceae</taxon>
        <taxon>Entomophthora</taxon>
    </lineage>
</organism>
<dbReference type="Proteomes" id="UP001165960">
    <property type="component" value="Unassembled WGS sequence"/>
</dbReference>
<protein>
    <submittedName>
        <fullName evidence="1">Uncharacterized protein</fullName>
    </submittedName>
</protein>
<evidence type="ECO:0000313" key="2">
    <source>
        <dbReference type="Proteomes" id="UP001165960"/>
    </source>
</evidence>
<evidence type="ECO:0000313" key="1">
    <source>
        <dbReference type="EMBL" id="KAJ9056159.1"/>
    </source>
</evidence>
<sequence length="158" mass="18103">MSQQKEFSSIPKSHQSLDSRHLNTLSEATPEQLAAFEEEMTEQFKVSQQALLKQLKSFRDEIHSSSEESQLKTLELFESFYEKIEQNTEKVHRCEEVLKRLDEKFNALSAAQVSQRTQVCEIKHQLKLLVEALAGVQGVPADSKDGIFTQLELIHDMP</sequence>
<comment type="caution">
    <text evidence="1">The sequence shown here is derived from an EMBL/GenBank/DDBJ whole genome shotgun (WGS) entry which is preliminary data.</text>
</comment>